<dbReference type="SMART" id="SM01321">
    <property type="entry name" value="Y1_Tnp"/>
    <property type="match status" value="1"/>
</dbReference>
<evidence type="ECO:0000313" key="3">
    <source>
        <dbReference type="EMBL" id="EMZ37124.1"/>
    </source>
</evidence>
<dbReference type="PATRIC" id="fig|1235802.3.peg.1705"/>
<keyword evidence="4" id="KW-1185">Reference proteome</keyword>
<dbReference type="PANTHER" id="PTHR33360">
    <property type="entry name" value="TRANSPOSASE FOR INSERTION SEQUENCE ELEMENT IS200"/>
    <property type="match status" value="1"/>
</dbReference>
<dbReference type="GO" id="GO:0003677">
    <property type="term" value="F:DNA binding"/>
    <property type="evidence" value="ECO:0007669"/>
    <property type="project" value="InterPro"/>
</dbReference>
<dbReference type="InterPro" id="IPR002686">
    <property type="entry name" value="Transposase_17"/>
</dbReference>
<dbReference type="OrthoDB" id="9798161at2"/>
<evidence type="ECO:0000259" key="1">
    <source>
        <dbReference type="SMART" id="SM01321"/>
    </source>
</evidence>
<dbReference type="Gene3D" id="3.30.70.1290">
    <property type="entry name" value="Transposase IS200-like"/>
    <property type="match status" value="1"/>
</dbReference>
<dbReference type="EMBL" id="AQFT01000014">
    <property type="protein sequence ID" value="EMZ37124.1"/>
    <property type="molecule type" value="Genomic_DNA"/>
</dbReference>
<dbReference type="STRING" id="1235802.C823_00467"/>
<accession>N2BJX2</accession>
<dbReference type="InterPro" id="IPR036515">
    <property type="entry name" value="Transposase_17_sf"/>
</dbReference>
<name>N2BJX2_9FIRM</name>
<protein>
    <recommendedName>
        <fullName evidence="1">Transposase IS200-like domain-containing protein</fullName>
    </recommendedName>
</protein>
<proteinExistence type="predicted"/>
<dbReference type="GO" id="GO:0006313">
    <property type="term" value="P:DNA transposition"/>
    <property type="evidence" value="ECO:0007669"/>
    <property type="project" value="InterPro"/>
</dbReference>
<dbReference type="AlphaFoldDB" id="N2BJX2"/>
<dbReference type="GO" id="GO:0004803">
    <property type="term" value="F:transposase activity"/>
    <property type="evidence" value="ECO:0007669"/>
    <property type="project" value="InterPro"/>
</dbReference>
<dbReference type="PANTHER" id="PTHR33360:SF2">
    <property type="entry name" value="TRANSPOSASE FOR INSERTION SEQUENCE ELEMENT IS200"/>
    <property type="match status" value="1"/>
</dbReference>
<dbReference type="Pfam" id="PF01797">
    <property type="entry name" value="Y1_Tnp"/>
    <property type="match status" value="1"/>
</dbReference>
<dbReference type="Proteomes" id="UP000012589">
    <property type="component" value="Unassembled WGS sequence"/>
</dbReference>
<evidence type="ECO:0000313" key="2">
    <source>
        <dbReference type="EMBL" id="EMZ31279.1"/>
    </source>
</evidence>
<dbReference type="HOGENOM" id="CLU_101320_2_3_9"/>
<dbReference type="NCBIfam" id="NF033573">
    <property type="entry name" value="transpos_IS200"/>
    <property type="match status" value="1"/>
</dbReference>
<sequence>MSEYIHKSHNVSVLMYHFVCPAKYRRVVIDDEVDQVIRETCEEIEKRYEIKFIEVGTDKDHVHFLIQSVPTYSPQKIIQRVKSIIAKEVFAKCPQVKKKLWGGEFWTDGYYVATVGEHGNEAVISKYVREQGQEKEYKKLYQSALEPKQLSLWDYM</sequence>
<gene>
    <name evidence="3" type="ORF">C823_00467</name>
    <name evidence="2" type="ORF">C823_01601</name>
</gene>
<dbReference type="SUPFAM" id="SSF143422">
    <property type="entry name" value="Transposase IS200-like"/>
    <property type="match status" value="1"/>
</dbReference>
<dbReference type="EMBL" id="AQFT01000049">
    <property type="protein sequence ID" value="EMZ31279.1"/>
    <property type="molecule type" value="Genomic_DNA"/>
</dbReference>
<dbReference type="eggNOG" id="COG1943">
    <property type="taxonomic scope" value="Bacteria"/>
</dbReference>
<reference evidence="3 4" key="1">
    <citation type="journal article" date="2014" name="Genome Announc.">
        <title>Draft genome sequences of the altered schaedler flora, a defined bacterial community from gnotobiotic mice.</title>
        <authorList>
            <person name="Wannemuehler M.J."/>
            <person name="Overstreet A.M."/>
            <person name="Ward D.V."/>
            <person name="Phillips G.J."/>
        </authorList>
    </citation>
    <scope>NUCLEOTIDE SEQUENCE [LARGE SCALE GENOMIC DNA]</scope>
    <source>
        <strain evidence="3 4">ASF492</strain>
    </source>
</reference>
<organism evidence="3 4">
    <name type="scientific">Eubacterium plexicaudatum ASF492</name>
    <dbReference type="NCBI Taxonomy" id="1235802"/>
    <lineage>
        <taxon>Bacteria</taxon>
        <taxon>Bacillati</taxon>
        <taxon>Bacillota</taxon>
        <taxon>Clostridia</taxon>
        <taxon>Eubacteriales</taxon>
        <taxon>Eubacteriaceae</taxon>
        <taxon>Eubacterium</taxon>
    </lineage>
</organism>
<feature type="domain" description="Transposase IS200-like" evidence="1">
    <location>
        <begin position="11"/>
        <end position="131"/>
    </location>
</feature>
<comment type="caution">
    <text evidence="3">The sequence shown here is derived from an EMBL/GenBank/DDBJ whole genome shotgun (WGS) entry which is preliminary data.</text>
</comment>
<evidence type="ECO:0000313" key="4">
    <source>
        <dbReference type="Proteomes" id="UP000012589"/>
    </source>
</evidence>